<dbReference type="EMBL" id="LCNV01000019">
    <property type="protein sequence ID" value="KKU63652.1"/>
    <property type="molecule type" value="Genomic_DNA"/>
</dbReference>
<sequence>MAQASSKSKKPAPVNDNFLEALRDLSKGVVDDARTQLHQAVTSDVRSSFGLDSSGTLNPNEQVSINQLQKAEAQGEEKAENRFSSRIEQMRSEERSRLLREEAASRSQIDSIRNEILSLAKSMGDFAQEVQMAAMQAPANPGIYHKGFFAHLKSVISLLRQRVDSSKNWLASANSRANKRGHYWGQVQKSGTKYMLSSERYMVTSTG</sequence>
<evidence type="ECO:0000259" key="1">
    <source>
        <dbReference type="Pfam" id="PF18904"/>
    </source>
</evidence>
<comment type="caution">
    <text evidence="2">The sequence shown here is derived from an EMBL/GenBank/DDBJ whole genome shotgun (WGS) entry which is preliminary data.</text>
</comment>
<organism evidence="2 3">
    <name type="scientific">Candidatus Amesbacteria bacterium GW2011_GWA1_47_16</name>
    <dbReference type="NCBI Taxonomy" id="1618353"/>
    <lineage>
        <taxon>Bacteria</taxon>
        <taxon>Candidatus Amesiibacteriota</taxon>
    </lineage>
</organism>
<feature type="domain" description="DUF5660" evidence="1">
    <location>
        <begin position="102"/>
        <end position="207"/>
    </location>
</feature>
<proteinExistence type="predicted"/>
<accession>A0A0G1S2U0</accession>
<gene>
    <name evidence="2" type="ORF">UX87_C0019G0019</name>
</gene>
<evidence type="ECO:0000313" key="2">
    <source>
        <dbReference type="EMBL" id="KKU63652.1"/>
    </source>
</evidence>
<protein>
    <recommendedName>
        <fullName evidence="1">DUF5660 domain-containing protein</fullName>
    </recommendedName>
</protein>
<dbReference type="Proteomes" id="UP000034364">
    <property type="component" value="Unassembled WGS sequence"/>
</dbReference>
<name>A0A0G1S2U0_9BACT</name>
<dbReference type="InterPro" id="IPR043719">
    <property type="entry name" value="DUF5660"/>
</dbReference>
<dbReference type="AlphaFoldDB" id="A0A0G1S2U0"/>
<evidence type="ECO:0000313" key="3">
    <source>
        <dbReference type="Proteomes" id="UP000034364"/>
    </source>
</evidence>
<reference evidence="2 3" key="1">
    <citation type="journal article" date="2015" name="Nature">
        <title>rRNA introns, odd ribosomes, and small enigmatic genomes across a large radiation of phyla.</title>
        <authorList>
            <person name="Brown C.T."/>
            <person name="Hug L.A."/>
            <person name="Thomas B.C."/>
            <person name="Sharon I."/>
            <person name="Castelle C.J."/>
            <person name="Singh A."/>
            <person name="Wilkins M.J."/>
            <person name="Williams K.H."/>
            <person name="Banfield J.F."/>
        </authorList>
    </citation>
    <scope>NUCLEOTIDE SEQUENCE [LARGE SCALE GENOMIC DNA]</scope>
</reference>
<dbReference type="Pfam" id="PF18904">
    <property type="entry name" value="DUF5660"/>
    <property type="match status" value="1"/>
</dbReference>